<gene>
    <name evidence="1" type="ORF">ACFQRF_26780</name>
</gene>
<evidence type="ECO:0000313" key="1">
    <source>
        <dbReference type="EMBL" id="MFC7331352.1"/>
    </source>
</evidence>
<dbReference type="Proteomes" id="UP001596540">
    <property type="component" value="Unassembled WGS sequence"/>
</dbReference>
<keyword evidence="2" id="KW-1185">Reference proteome</keyword>
<sequence length="61" mass="6944">MEAVLNLARRDRGTARRLLHFLTLGCRTLNRFEEERAYLFGAGVPAEFLPSARELGHDDLT</sequence>
<accession>A0ABW2KQ93</accession>
<organism evidence="1 2">
    <name type="scientific">Marinactinospora rubrisoli</name>
    <dbReference type="NCBI Taxonomy" id="2715399"/>
    <lineage>
        <taxon>Bacteria</taxon>
        <taxon>Bacillati</taxon>
        <taxon>Actinomycetota</taxon>
        <taxon>Actinomycetes</taxon>
        <taxon>Streptosporangiales</taxon>
        <taxon>Nocardiopsidaceae</taxon>
        <taxon>Marinactinospora</taxon>
    </lineage>
</organism>
<proteinExistence type="predicted"/>
<reference evidence="2" key="1">
    <citation type="journal article" date="2019" name="Int. J. Syst. Evol. Microbiol.">
        <title>The Global Catalogue of Microorganisms (GCM) 10K type strain sequencing project: providing services to taxonomists for standard genome sequencing and annotation.</title>
        <authorList>
            <consortium name="The Broad Institute Genomics Platform"/>
            <consortium name="The Broad Institute Genome Sequencing Center for Infectious Disease"/>
            <person name="Wu L."/>
            <person name="Ma J."/>
        </authorList>
    </citation>
    <scope>NUCLEOTIDE SEQUENCE [LARGE SCALE GENOMIC DNA]</scope>
    <source>
        <strain evidence="2">CGMCC 4.7382</strain>
    </source>
</reference>
<comment type="caution">
    <text evidence="1">The sequence shown here is derived from an EMBL/GenBank/DDBJ whole genome shotgun (WGS) entry which is preliminary data.</text>
</comment>
<evidence type="ECO:0000313" key="2">
    <source>
        <dbReference type="Proteomes" id="UP001596540"/>
    </source>
</evidence>
<dbReference type="RefSeq" id="WP_379874147.1">
    <property type="nucleotide sequence ID" value="NZ_JBHTBH010000020.1"/>
</dbReference>
<name>A0ABW2KQ93_9ACTN</name>
<protein>
    <submittedName>
        <fullName evidence="1">Uncharacterized protein</fullName>
    </submittedName>
</protein>
<dbReference type="EMBL" id="JBHTBH010000020">
    <property type="protein sequence ID" value="MFC7331352.1"/>
    <property type="molecule type" value="Genomic_DNA"/>
</dbReference>